<dbReference type="PRINTS" id="PR00038">
    <property type="entry name" value="HTHLUXR"/>
</dbReference>
<dbReference type="PANTHER" id="PTHR44688:SF16">
    <property type="entry name" value="DNA-BINDING TRANSCRIPTIONAL ACTIVATOR DEVR_DOSR"/>
    <property type="match status" value="1"/>
</dbReference>
<evidence type="ECO:0000256" key="3">
    <source>
        <dbReference type="ARBA" id="ARBA00023163"/>
    </source>
</evidence>
<evidence type="ECO:0000256" key="1">
    <source>
        <dbReference type="ARBA" id="ARBA00023015"/>
    </source>
</evidence>
<sequence>MNEAMKSIQQLDPARGGGAMDSQQYREAVIAKLRSVIPFAAACCTTVDPHTLLTTGAVTEQGLAAVHAALFEYEYLHEDYMKYEHLAKAELPVACLSGVTGGSLEKSERYRKVLQPAGFGDELRAALMAGGACWGFLTLFRPLDSPPFQAQECAWIASAAPLIAAGLRSYATSLPGKDTDSEGPADNGIMVLNERLIALSANKAANYWLEQMRKGERLDAGVLPGPVRAVCLRVVAEESASEAAPSNAKICLQTGEGAYLTVTASRLDGPEEGVLAVSFVNARSSDVFRLLAEAFALTAREKQLAEMLLLGLSTKELAESLHISAYTVQDHLKSIFAKAGVFSRRELISRLLSR</sequence>
<dbReference type="InterPro" id="IPR000792">
    <property type="entry name" value="Tscrpt_reg_LuxR_C"/>
</dbReference>
<dbReference type="GO" id="GO:0003677">
    <property type="term" value="F:DNA binding"/>
    <property type="evidence" value="ECO:0007669"/>
    <property type="project" value="UniProtKB-KW"/>
</dbReference>
<evidence type="ECO:0000313" key="6">
    <source>
        <dbReference type="Proteomes" id="UP000029518"/>
    </source>
</evidence>
<reference evidence="5" key="1">
    <citation type="submission" date="2014-08" db="EMBL/GenBank/DDBJ databases">
        <title>Comparative genomics of the Paenibacillus odorifer group.</title>
        <authorList>
            <person name="den Bakker H.C."/>
            <person name="Tsai Y.-C.Y.-C."/>
            <person name="Martin N."/>
            <person name="Korlach J."/>
            <person name="Wiedmann M."/>
        </authorList>
    </citation>
    <scope>NUCLEOTIDE SEQUENCE [LARGE SCALE GENOMIC DNA]</scope>
    <source>
        <strain evidence="5">DSM 13188</strain>
    </source>
</reference>
<dbReference type="SMART" id="SM00421">
    <property type="entry name" value="HTH_LUXR"/>
    <property type="match status" value="1"/>
</dbReference>
<dbReference type="PANTHER" id="PTHR44688">
    <property type="entry name" value="DNA-BINDING TRANSCRIPTIONAL ACTIVATOR DEVR_DOSR"/>
    <property type="match status" value="1"/>
</dbReference>
<dbReference type="InterPro" id="IPR016032">
    <property type="entry name" value="Sig_transdc_resp-reg_C-effctor"/>
</dbReference>
<dbReference type="Proteomes" id="UP000029518">
    <property type="component" value="Chromosome"/>
</dbReference>
<gene>
    <name evidence="5" type="ORF">PBOR_14090</name>
</gene>
<dbReference type="KEGG" id="pbd:PBOR_14090"/>
<accession>A0A089MN58</accession>
<proteinExistence type="predicted"/>
<evidence type="ECO:0000313" key="5">
    <source>
        <dbReference type="EMBL" id="AIQ57929.1"/>
    </source>
</evidence>
<dbReference type="AlphaFoldDB" id="A0A089MN58"/>
<keyword evidence="3" id="KW-0804">Transcription</keyword>
<keyword evidence="1" id="KW-0805">Transcription regulation</keyword>
<keyword evidence="2" id="KW-0238">DNA-binding</keyword>
<evidence type="ECO:0000256" key="2">
    <source>
        <dbReference type="ARBA" id="ARBA00023125"/>
    </source>
</evidence>
<dbReference type="PROSITE" id="PS50043">
    <property type="entry name" value="HTH_LUXR_2"/>
    <property type="match status" value="1"/>
</dbReference>
<dbReference type="Pfam" id="PF00196">
    <property type="entry name" value="GerE"/>
    <property type="match status" value="1"/>
</dbReference>
<dbReference type="CDD" id="cd06170">
    <property type="entry name" value="LuxR_C_like"/>
    <property type="match status" value="1"/>
</dbReference>
<dbReference type="GO" id="GO:0006355">
    <property type="term" value="P:regulation of DNA-templated transcription"/>
    <property type="evidence" value="ECO:0007669"/>
    <property type="project" value="InterPro"/>
</dbReference>
<dbReference type="SUPFAM" id="SSF46894">
    <property type="entry name" value="C-terminal effector domain of the bipartite response regulators"/>
    <property type="match status" value="1"/>
</dbReference>
<name>A0A089MN58_PAEBO</name>
<evidence type="ECO:0000259" key="4">
    <source>
        <dbReference type="PROSITE" id="PS50043"/>
    </source>
</evidence>
<organism evidence="5 6">
    <name type="scientific">Paenibacillus borealis</name>
    <dbReference type="NCBI Taxonomy" id="160799"/>
    <lineage>
        <taxon>Bacteria</taxon>
        <taxon>Bacillati</taxon>
        <taxon>Bacillota</taxon>
        <taxon>Bacilli</taxon>
        <taxon>Bacillales</taxon>
        <taxon>Paenibacillaceae</taxon>
        <taxon>Paenibacillus</taxon>
    </lineage>
</organism>
<dbReference type="HOGENOM" id="CLU_061962_0_0_9"/>
<dbReference type="InterPro" id="IPR036388">
    <property type="entry name" value="WH-like_DNA-bd_sf"/>
</dbReference>
<dbReference type="RefSeq" id="WP_052429467.1">
    <property type="nucleotide sequence ID" value="NZ_CP009285.1"/>
</dbReference>
<protein>
    <recommendedName>
        <fullName evidence="4">HTH luxR-type domain-containing protein</fullName>
    </recommendedName>
</protein>
<dbReference type="EMBL" id="CP009285">
    <property type="protein sequence ID" value="AIQ57929.1"/>
    <property type="molecule type" value="Genomic_DNA"/>
</dbReference>
<feature type="domain" description="HTH luxR-type" evidence="4">
    <location>
        <begin position="290"/>
        <end position="354"/>
    </location>
</feature>
<dbReference type="Gene3D" id="1.10.10.10">
    <property type="entry name" value="Winged helix-like DNA-binding domain superfamily/Winged helix DNA-binding domain"/>
    <property type="match status" value="1"/>
</dbReference>
<keyword evidence="6" id="KW-1185">Reference proteome</keyword>